<dbReference type="PANTHER" id="PTHR32305:SF15">
    <property type="entry name" value="PROTEIN RHSA-RELATED"/>
    <property type="match status" value="1"/>
</dbReference>
<gene>
    <name evidence="6" type="ORF">GCM10009745_69830</name>
</gene>
<dbReference type="Pfam" id="PF20148">
    <property type="entry name" value="DUF6531"/>
    <property type="match status" value="1"/>
</dbReference>
<dbReference type="InterPro" id="IPR050708">
    <property type="entry name" value="T6SS_VgrG/RHS"/>
</dbReference>
<proteinExistence type="predicted"/>
<evidence type="ECO:0008006" key="8">
    <source>
        <dbReference type="Google" id="ProtNLM"/>
    </source>
</evidence>
<dbReference type="InterPro" id="IPR045351">
    <property type="entry name" value="DUF6531"/>
</dbReference>
<feature type="chain" id="PRO_5045547200" description="RHS repeat protein" evidence="3">
    <location>
        <begin position="27"/>
        <end position="1386"/>
    </location>
</feature>
<protein>
    <recommendedName>
        <fullName evidence="8">RHS repeat protein</fullName>
    </recommendedName>
</protein>
<evidence type="ECO:0000259" key="4">
    <source>
        <dbReference type="Pfam" id="PF20148"/>
    </source>
</evidence>
<dbReference type="RefSeq" id="WP_344161948.1">
    <property type="nucleotide sequence ID" value="NZ_BAAANF010000023.1"/>
</dbReference>
<dbReference type="InterPro" id="IPR031325">
    <property type="entry name" value="RHS_repeat"/>
</dbReference>
<dbReference type="Pfam" id="PF25023">
    <property type="entry name" value="TEN_YD-shell"/>
    <property type="match status" value="1"/>
</dbReference>
<dbReference type="Gene3D" id="2.180.10.10">
    <property type="entry name" value="RHS repeat-associated core"/>
    <property type="match status" value="3"/>
</dbReference>
<dbReference type="Pfam" id="PF05593">
    <property type="entry name" value="RHS_repeat"/>
    <property type="match status" value="3"/>
</dbReference>
<feature type="region of interest" description="Disordered" evidence="2">
    <location>
        <begin position="1001"/>
        <end position="1029"/>
    </location>
</feature>
<organism evidence="6 7">
    <name type="scientific">Kribbella yunnanensis</name>
    <dbReference type="NCBI Taxonomy" id="190194"/>
    <lineage>
        <taxon>Bacteria</taxon>
        <taxon>Bacillati</taxon>
        <taxon>Actinomycetota</taxon>
        <taxon>Actinomycetes</taxon>
        <taxon>Propionibacteriales</taxon>
        <taxon>Kribbellaceae</taxon>
        <taxon>Kribbella</taxon>
    </lineage>
</organism>
<dbReference type="Proteomes" id="UP001500280">
    <property type="component" value="Unassembled WGS sequence"/>
</dbReference>
<dbReference type="NCBIfam" id="TIGR01643">
    <property type="entry name" value="YD_repeat_2x"/>
    <property type="match status" value="6"/>
</dbReference>
<feature type="compositionally biased region" description="Low complexity" evidence="2">
    <location>
        <begin position="1001"/>
        <end position="1013"/>
    </location>
</feature>
<dbReference type="PANTHER" id="PTHR32305">
    <property type="match status" value="1"/>
</dbReference>
<evidence type="ECO:0000313" key="6">
    <source>
        <dbReference type="EMBL" id="GAA1711759.1"/>
    </source>
</evidence>
<keyword evidence="7" id="KW-1185">Reference proteome</keyword>
<evidence type="ECO:0000259" key="5">
    <source>
        <dbReference type="Pfam" id="PF25023"/>
    </source>
</evidence>
<sequence length="1386" mass="146681">MTRPRRLLALLLPGVLLLAPIGPAVGVPGPPRDSGSCLHVDVQVSVDGEVISKGPQISHDGGFGHAGVGQTFTFQARTFPAASDICAFPVTDARSWKVSVWPCENMPAPPPARTQSLSFTVNLPLGCEVVASPGLLTASLTNGKAAASGNVRIYAGAPGFVLPDKQARGLFGPFALQSDPVNSLTGAMVAAETDAAVAGVGVPLMVARTYNSGDQSPGPLGPGWRPSYSDRLALDAAGARYLAADGREIGFRRQGTAFVIEKGAARFRLARDGAEFVLTSVDQLRMRFTAAGDLRSIQDRSGQGVVIERVAGRVATVTNGRRSLSYDYNELGLIGAVRLSGPGVEPRTVRYEYTDGRLAGVTSPGGVSTRYEYVDGRLKSETVGDAAKPAFLTEYDAGGRVVAQTDAKGGKSTWSWEGAGIRGTSTMTDPTGGKWINQYERNWLVRQVDPTGASVSFHYDVDGNLLRVFDSLGHGARHTYDATGRVLSSKDAGGNITRRTYNGTGDLLTTTDPLGRRATYNYDQRGNLISAAYAGRGSSVSHDARGLVTASRDALGRTTRYSYSADGDLMSVTDPAALVTKYEVDGWGRPIKVTSPRGAVSTITYTSDDQPVEQHGPLDVTTRQTYDGQGRLSALVDSRGGTTNLRYNEAGELVGVTRPSLREATSEFDLSGRLVKKVDASGRAQTFQYDGAGRTTSTTYGGRTWHFAYDKAGRLTRTTLPSGKTATFTLDPRGAVTKVVYSDKTPAVGFTWDAVGRRTSMTDALGTTRFGYDAFDQLSSVVGPGGPVTYRWDAAGNIAARSAAGHTETYTWDIGDRLSSASVDGKALASYRYDLRRGTITSTRPGGLVETRTLDVRGRTTSLAVQRSGRPLRTATSTYDSADNVVRTDDSIAGKSSYSYDALNRLTAVCYNVDQCEANAKDYIRYDYDGIGNRIWEQRPQATTWSMYGPASELVGSLTTTPAFPASRPKLRAHSYDADGNLTSDGTTSYTWSAAGKPVTSTTGNATTTYTHTGDGRRASSTTGSQTTRYLWDPLSPQILNTSTAKAPPTRYLYGASLLAHQTGRTPTPVTATPDGSVSTTATASPTHHTYDPYGLPRTTTEPAAQPTPGYIGALQLPSGNYLLNQREYNPTTATFLTPDQAGSPNPYAYTSGNPLKSTDLQGLSDAEGTLTDVSHVSGYVSTGALAVAITCTFVRACAPAIPIAMQVSAATGVLSAGTAGILDSQACVVKGNCSAFAADVAVGLLASRLPALGAASHAASNARAVRAFTGFESVPGAGTRTINVRPKSADPRWGLTRQHLNKHVFGSGRHSLQTIDPAGNTDQWVGYLQELASRPSTAQLNNGIEDIVGTFPKANGSGTFQLGIRISPRGDGTFDLVTVLTRQDR</sequence>
<dbReference type="EMBL" id="BAAANF010000023">
    <property type="protein sequence ID" value="GAA1711759.1"/>
    <property type="molecule type" value="Genomic_DNA"/>
</dbReference>
<dbReference type="InterPro" id="IPR006530">
    <property type="entry name" value="YD"/>
</dbReference>
<dbReference type="InterPro" id="IPR056823">
    <property type="entry name" value="TEN-like_YD-shell"/>
</dbReference>
<accession>A0ABN2ITY5</accession>
<keyword evidence="1" id="KW-0677">Repeat</keyword>
<dbReference type="NCBIfam" id="TIGR03696">
    <property type="entry name" value="Rhs_assc_core"/>
    <property type="match status" value="1"/>
</dbReference>
<feature type="compositionally biased region" description="Low complexity" evidence="2">
    <location>
        <begin position="1079"/>
        <end position="1088"/>
    </location>
</feature>
<evidence type="ECO:0000256" key="3">
    <source>
        <dbReference type="SAM" id="SignalP"/>
    </source>
</evidence>
<feature type="compositionally biased region" description="Polar residues" evidence="2">
    <location>
        <begin position="1019"/>
        <end position="1029"/>
    </location>
</feature>
<keyword evidence="3" id="KW-0732">Signal</keyword>
<name>A0ABN2ITY5_9ACTN</name>
<evidence type="ECO:0000256" key="1">
    <source>
        <dbReference type="ARBA" id="ARBA00022737"/>
    </source>
</evidence>
<reference evidence="6 7" key="1">
    <citation type="journal article" date="2019" name="Int. J. Syst. Evol. Microbiol.">
        <title>The Global Catalogue of Microorganisms (GCM) 10K type strain sequencing project: providing services to taxonomists for standard genome sequencing and annotation.</title>
        <authorList>
            <consortium name="The Broad Institute Genomics Platform"/>
            <consortium name="The Broad Institute Genome Sequencing Center for Infectious Disease"/>
            <person name="Wu L."/>
            <person name="Ma J."/>
        </authorList>
    </citation>
    <scope>NUCLEOTIDE SEQUENCE [LARGE SCALE GENOMIC DNA]</scope>
    <source>
        <strain evidence="6 7">JCM 14307</strain>
    </source>
</reference>
<feature type="compositionally biased region" description="Polar residues" evidence="2">
    <location>
        <begin position="1066"/>
        <end position="1078"/>
    </location>
</feature>
<evidence type="ECO:0000256" key="2">
    <source>
        <dbReference type="SAM" id="MobiDB-lite"/>
    </source>
</evidence>
<evidence type="ECO:0000313" key="7">
    <source>
        <dbReference type="Proteomes" id="UP001500280"/>
    </source>
</evidence>
<dbReference type="InterPro" id="IPR022385">
    <property type="entry name" value="Rhs_assc_core"/>
</dbReference>
<feature type="domain" description="DUF6531" evidence="4">
    <location>
        <begin position="179"/>
        <end position="251"/>
    </location>
</feature>
<feature type="domain" description="Teneurin-like YD-shell" evidence="5">
    <location>
        <begin position="626"/>
        <end position="733"/>
    </location>
</feature>
<feature type="region of interest" description="Disordered" evidence="2">
    <location>
        <begin position="1066"/>
        <end position="1095"/>
    </location>
</feature>
<comment type="caution">
    <text evidence="6">The sequence shown here is derived from an EMBL/GenBank/DDBJ whole genome shotgun (WGS) entry which is preliminary data.</text>
</comment>
<feature type="signal peptide" evidence="3">
    <location>
        <begin position="1"/>
        <end position="26"/>
    </location>
</feature>